<dbReference type="PANTHER" id="PTHR35339">
    <property type="entry name" value="LINALOOL DEHYDRATASE_ISOMERASE DOMAIN-CONTAINING PROTEIN"/>
    <property type="match status" value="1"/>
</dbReference>
<dbReference type="Pfam" id="PF10022">
    <property type="entry name" value="DUF2264"/>
    <property type="match status" value="1"/>
</dbReference>
<evidence type="ECO:0000259" key="1">
    <source>
        <dbReference type="Pfam" id="PF10022"/>
    </source>
</evidence>
<accession>A0A380YIA1</accession>
<dbReference type="InterPro" id="IPR016624">
    <property type="entry name" value="UCP014753"/>
</dbReference>
<feature type="domain" description="DUF2264" evidence="1">
    <location>
        <begin position="32"/>
        <end position="392"/>
    </location>
</feature>
<evidence type="ECO:0000313" key="3">
    <source>
        <dbReference type="Proteomes" id="UP000254424"/>
    </source>
</evidence>
<dbReference type="GO" id="GO:0016787">
    <property type="term" value="F:hydrolase activity"/>
    <property type="evidence" value="ECO:0007669"/>
    <property type="project" value="UniProtKB-KW"/>
</dbReference>
<proteinExistence type="predicted"/>
<dbReference type="PIRSF" id="PIRSF014753">
    <property type="entry name" value="UCP014753"/>
    <property type="match status" value="1"/>
</dbReference>
<organism evidence="2 3">
    <name type="scientific">Bacteroides eggerthii</name>
    <dbReference type="NCBI Taxonomy" id="28111"/>
    <lineage>
        <taxon>Bacteria</taxon>
        <taxon>Pseudomonadati</taxon>
        <taxon>Bacteroidota</taxon>
        <taxon>Bacteroidia</taxon>
        <taxon>Bacteroidales</taxon>
        <taxon>Bacteroidaceae</taxon>
        <taxon>Bacteroides</taxon>
    </lineage>
</organism>
<dbReference type="RefSeq" id="WP_050764428.1">
    <property type="nucleotide sequence ID" value="NZ_CABKNQ010000019.1"/>
</dbReference>
<keyword evidence="2" id="KW-0378">Hydrolase</keyword>
<name>A0A380YIA1_9BACE</name>
<evidence type="ECO:0000313" key="2">
    <source>
        <dbReference type="EMBL" id="SUV28605.1"/>
    </source>
</evidence>
<dbReference type="AlphaFoldDB" id="A0A380YIA1"/>
<dbReference type="PANTHER" id="PTHR35339:SF3">
    <property type="entry name" value="DUF2264 DOMAIN-CONTAINING PROTEIN"/>
    <property type="match status" value="1"/>
</dbReference>
<dbReference type="EMBL" id="UFSX01000001">
    <property type="protein sequence ID" value="SUV28605.1"/>
    <property type="molecule type" value="Genomic_DNA"/>
</dbReference>
<protein>
    <submittedName>
        <fullName evidence="2">Glycoside hydrolase family protein</fullName>
    </submittedName>
</protein>
<dbReference type="GeneID" id="93070497"/>
<reference evidence="2 3" key="1">
    <citation type="submission" date="2018-06" db="EMBL/GenBank/DDBJ databases">
        <authorList>
            <consortium name="Pathogen Informatics"/>
            <person name="Doyle S."/>
        </authorList>
    </citation>
    <scope>NUCLEOTIDE SEQUENCE [LARGE SCALE GENOMIC DNA]</scope>
    <source>
        <strain evidence="2 3">NCTC11155</strain>
    </source>
</reference>
<dbReference type="InterPro" id="IPR049349">
    <property type="entry name" value="DUF2264_N"/>
</dbReference>
<dbReference type="STRING" id="483216.BACEGG_01411"/>
<dbReference type="Proteomes" id="UP000254424">
    <property type="component" value="Unassembled WGS sequence"/>
</dbReference>
<gene>
    <name evidence="2" type="ORF">NCTC11155_00556</name>
</gene>
<sequence length="412" mass="46180">MKNVICKICTTLVVIFYQTNMTTAQETTGLQDREYWVSVLTKIADPVLVNMSEGNLKKAMPVETASGVTNPPNIKTTHLEALGRLLTGIAPWLELGPDSSPEGKLRAKYIDLMVKSIAHGFDPASPDYLNFVTTRQPLVDAAFFCQGLLRAPKQVWGNLSSKTKQDVLNALQDIRKIKPVESNWLLFSAIVEAAILEFTGKWNPDPVEYALQRFKEWYKGDAWYGDGANLHMDYYNSYVIHPMLLDVLTVMHKHKKGEEEFFNIEKARFTRYAEQQERFISPDGSYPVVGRSIAYRFGTFQVLSQAALQGYLPASVTENQVRCGLTAVIKKHMNVSGNFDSKGWLTLGFCGHQPAIAERYISTGSLYLCTSVFVALGLPVNSKFWTAPYAAWTGKRIWGGCPDVRLDKAIKL</sequence>